<comment type="caution">
    <text evidence="2">The sequence shown here is derived from an EMBL/GenBank/DDBJ whole genome shotgun (WGS) entry which is preliminary data.</text>
</comment>
<keyword evidence="1" id="KW-0472">Membrane</keyword>
<keyword evidence="1" id="KW-1133">Transmembrane helix</keyword>
<dbReference type="AlphaFoldDB" id="A0A3A6TD86"/>
<dbReference type="RefSeq" id="WP_121853796.1">
    <property type="nucleotide sequence ID" value="NZ_CP037952.1"/>
</dbReference>
<protein>
    <submittedName>
        <fullName evidence="2">Uncharacterized protein</fullName>
    </submittedName>
</protein>
<evidence type="ECO:0000313" key="3">
    <source>
        <dbReference type="Proteomes" id="UP000273022"/>
    </source>
</evidence>
<dbReference type="Proteomes" id="UP000273022">
    <property type="component" value="Unassembled WGS sequence"/>
</dbReference>
<feature type="transmembrane region" description="Helical" evidence="1">
    <location>
        <begin position="71"/>
        <end position="89"/>
    </location>
</feature>
<dbReference type="EMBL" id="QYYH01000067">
    <property type="protein sequence ID" value="RJY13209.1"/>
    <property type="molecule type" value="Genomic_DNA"/>
</dbReference>
<accession>A0A3A6TD86</accession>
<sequence length="111" mass="12592">MSLVCSHCSKSIRVTKVEQHRGEGLAAQIRCYHCEAWLGKSARVAKVKMISFYLVVALAVLGYSWEEYRTLSIIGAILAGMTLLVSHFMDHLFTVEAPEQKDNSDELRKYR</sequence>
<keyword evidence="3" id="KW-1185">Reference proteome</keyword>
<evidence type="ECO:0000256" key="1">
    <source>
        <dbReference type="SAM" id="Phobius"/>
    </source>
</evidence>
<keyword evidence="1" id="KW-0812">Transmembrane</keyword>
<reference evidence="2 3" key="1">
    <citation type="submission" date="2018-09" db="EMBL/GenBank/DDBJ databases">
        <title>Phylogeny of the Shewanellaceae, and recommendation for two new genera, Pseudoshewanella and Parashewanella.</title>
        <authorList>
            <person name="Wang G."/>
        </authorList>
    </citation>
    <scope>NUCLEOTIDE SEQUENCE [LARGE SCALE GENOMIC DNA]</scope>
    <source>
        <strain evidence="2 3">KCTC 22492</strain>
    </source>
</reference>
<evidence type="ECO:0000313" key="2">
    <source>
        <dbReference type="EMBL" id="RJY13209.1"/>
    </source>
</evidence>
<proteinExistence type="predicted"/>
<dbReference type="OrthoDB" id="5600385at2"/>
<gene>
    <name evidence="2" type="ORF">D5R81_11575</name>
</gene>
<name>A0A3A6TD86_9GAMM</name>
<organism evidence="2 3">
    <name type="scientific">Parashewanella spongiae</name>
    <dbReference type="NCBI Taxonomy" id="342950"/>
    <lineage>
        <taxon>Bacteria</taxon>
        <taxon>Pseudomonadati</taxon>
        <taxon>Pseudomonadota</taxon>
        <taxon>Gammaproteobacteria</taxon>
        <taxon>Alteromonadales</taxon>
        <taxon>Shewanellaceae</taxon>
        <taxon>Parashewanella</taxon>
    </lineage>
</organism>
<feature type="transmembrane region" description="Helical" evidence="1">
    <location>
        <begin position="47"/>
        <end position="65"/>
    </location>
</feature>